<evidence type="ECO:0000313" key="3">
    <source>
        <dbReference type="Proteomes" id="UP001108240"/>
    </source>
</evidence>
<dbReference type="InterPro" id="IPR043195">
    <property type="entry name" value="TTC12"/>
</dbReference>
<sequence length="203" mass="23457">MVCCTLRFVREFLEDIRKDAEEKRKMKEEKVSALRELGSEAFDYETAVRLYTGGLDQLRDMQALYTNRAQAFIKLKRYKEAISDCEWALRVSKTLGKRSEKCPLIFQCQPKQRVSHPTLSGMIQKSYLRQVDLEEKTSLQEKTAWEELQEGTEQAMAVPELLKKLDRPNEINLYYCGGLELLSQAIKDCKTDTVLSQAQAQGF</sequence>
<keyword evidence="3" id="KW-1185">Reference proteome</keyword>
<dbReference type="SUPFAM" id="SSF48452">
    <property type="entry name" value="TPR-like"/>
    <property type="match status" value="1"/>
</dbReference>
<protein>
    <recommendedName>
        <fullName evidence="4">Tetratricopeptide repeat domain 12</fullName>
    </recommendedName>
</protein>
<reference evidence="2" key="1">
    <citation type="submission" date="2025-08" db="UniProtKB">
        <authorList>
            <consortium name="Ensembl"/>
        </authorList>
    </citation>
    <scope>IDENTIFICATION</scope>
</reference>
<reference evidence="2" key="2">
    <citation type="submission" date="2025-09" db="UniProtKB">
        <authorList>
            <consortium name="Ensembl"/>
        </authorList>
    </citation>
    <scope>IDENTIFICATION</scope>
</reference>
<accession>A0A8C1CMC4</accession>
<dbReference type="GO" id="GO:0005737">
    <property type="term" value="C:cytoplasm"/>
    <property type="evidence" value="ECO:0007669"/>
    <property type="project" value="TreeGrafter"/>
</dbReference>
<dbReference type="GeneTree" id="ENSGT00940000164257"/>
<dbReference type="PANTHER" id="PTHR46540">
    <property type="entry name" value="TETRATRICOPEPTIDE REPEAT PROTEIN 12"/>
    <property type="match status" value="1"/>
</dbReference>
<proteinExistence type="predicted"/>
<dbReference type="GO" id="GO:0005813">
    <property type="term" value="C:centrosome"/>
    <property type="evidence" value="ECO:0007669"/>
    <property type="project" value="TreeGrafter"/>
</dbReference>
<keyword evidence="1" id="KW-0175">Coiled coil</keyword>
<name>A0A8C1CMC4_CYPCA</name>
<dbReference type="AlphaFoldDB" id="A0A8C1CMC4"/>
<evidence type="ECO:0008006" key="4">
    <source>
        <dbReference type="Google" id="ProtNLM"/>
    </source>
</evidence>
<dbReference type="Ensembl" id="ENSCCRT00000053530.2">
    <property type="protein sequence ID" value="ENSCCRP00000049417.1"/>
    <property type="gene ID" value="ENSCCRG00000026358.2"/>
</dbReference>
<dbReference type="Proteomes" id="UP001108240">
    <property type="component" value="Unplaced"/>
</dbReference>
<dbReference type="InterPro" id="IPR011990">
    <property type="entry name" value="TPR-like_helical_dom_sf"/>
</dbReference>
<evidence type="ECO:0000313" key="2">
    <source>
        <dbReference type="Ensembl" id="ENSCCRP00000049417.1"/>
    </source>
</evidence>
<dbReference type="OMA" id="TDCECSN"/>
<dbReference type="GO" id="GO:0007288">
    <property type="term" value="P:sperm axoneme assembly"/>
    <property type="evidence" value="ECO:0007669"/>
    <property type="project" value="TreeGrafter"/>
</dbReference>
<dbReference type="PANTHER" id="PTHR46540:SF1">
    <property type="entry name" value="TETRATRICOPEPTIDE REPEAT PROTEIN 12"/>
    <property type="match status" value="1"/>
</dbReference>
<dbReference type="Gene3D" id="1.25.40.10">
    <property type="entry name" value="Tetratricopeptide repeat domain"/>
    <property type="match status" value="1"/>
</dbReference>
<dbReference type="GO" id="GO:0070286">
    <property type="term" value="P:axonemal dynein complex assembly"/>
    <property type="evidence" value="ECO:0007669"/>
    <property type="project" value="TreeGrafter"/>
</dbReference>
<feature type="coiled-coil region" evidence="1">
    <location>
        <begin position="9"/>
        <end position="37"/>
    </location>
</feature>
<evidence type="ECO:0000256" key="1">
    <source>
        <dbReference type="SAM" id="Coils"/>
    </source>
</evidence>
<organism evidence="2 3">
    <name type="scientific">Cyprinus carpio carpio</name>
    <dbReference type="NCBI Taxonomy" id="630221"/>
    <lineage>
        <taxon>Eukaryota</taxon>
        <taxon>Metazoa</taxon>
        <taxon>Chordata</taxon>
        <taxon>Craniata</taxon>
        <taxon>Vertebrata</taxon>
        <taxon>Euteleostomi</taxon>
        <taxon>Actinopterygii</taxon>
        <taxon>Neopterygii</taxon>
        <taxon>Teleostei</taxon>
        <taxon>Ostariophysi</taxon>
        <taxon>Cypriniformes</taxon>
        <taxon>Cyprinidae</taxon>
        <taxon>Cyprininae</taxon>
        <taxon>Cyprinus</taxon>
    </lineage>
</organism>